<dbReference type="HOGENOM" id="CLU_053750_0_0_1"/>
<accession>K1WRF0</accession>
<gene>
    <name evidence="2" type="ORF">A1Q2_02076</name>
</gene>
<name>K1WRF0_TRIAC</name>
<comment type="caution">
    <text evidence="2">The sequence shown here is derived from an EMBL/GenBank/DDBJ whole genome shotgun (WGS) entry which is preliminary data.</text>
</comment>
<dbReference type="AlphaFoldDB" id="K1WRF0"/>
<protein>
    <submittedName>
        <fullName evidence="2">Uncharacterized protein</fullName>
    </submittedName>
</protein>
<reference evidence="2 3" key="1">
    <citation type="journal article" date="2012" name="Eukaryot. Cell">
        <title>Genome sequence of the Trichosporon asahii environmental strain CBS 8904.</title>
        <authorList>
            <person name="Yang R.Y."/>
            <person name="Li H.T."/>
            <person name="Zhu H."/>
            <person name="Zhou G.P."/>
            <person name="Wang M."/>
            <person name="Wang L."/>
        </authorList>
    </citation>
    <scope>NUCLEOTIDE SEQUENCE [LARGE SCALE GENOMIC DNA]</scope>
    <source>
        <strain evidence="2 3">CBS 8904</strain>
    </source>
</reference>
<proteinExistence type="predicted"/>
<dbReference type="EMBL" id="AMBO01000245">
    <property type="protein sequence ID" value="EKD03599.1"/>
    <property type="molecule type" value="Genomic_DNA"/>
</dbReference>
<organism evidence="2 3">
    <name type="scientific">Trichosporon asahii var. asahii (strain CBS 8904)</name>
    <name type="common">Yeast</name>
    <dbReference type="NCBI Taxonomy" id="1220162"/>
    <lineage>
        <taxon>Eukaryota</taxon>
        <taxon>Fungi</taxon>
        <taxon>Dikarya</taxon>
        <taxon>Basidiomycota</taxon>
        <taxon>Agaricomycotina</taxon>
        <taxon>Tremellomycetes</taxon>
        <taxon>Trichosporonales</taxon>
        <taxon>Trichosporonaceae</taxon>
        <taxon>Trichosporon</taxon>
    </lineage>
</organism>
<sequence length="451" mass="52216">MAENFTSVPDRSPPSKKPRLDASSNYAHFDIQAFPHILDAVIEAASPEALCAVRATSRELRDEVDRRQRHVSLRMDREGPNPWADDVTEEERILILERRRIEAEPHGTRAPPLRGITNRGLRLTSPPPHMDVVDMSGEILLMWHDYARPDADWDDPALDERSDYGRGSWVREWVDDNENWYLAEPTLVRYLSGLDLDEEHDTPRVGPLRPDPCAVYFCDFPDFWFTLILLNEHYRPSPGEEPAPLLDTVLNVTLDPGFMGTWSWYTLDPFEGMKLGTNAFTVLFNPTEEFEKSIEEEGYAPPFFGSLFEALVWNYGEGRGKATIVGYEKWPVGTLPDPSKRDSMGPVVNAADSVRRWVTIYGSEFVREWKWEEAEARRKDLEWDIVREPETPIRSDAEMADAIRLLTLDEWREEIGEEYFCLMTDPEYKYHSKQPLPRFNRHPSYEPLPKT</sequence>
<evidence type="ECO:0000313" key="2">
    <source>
        <dbReference type="EMBL" id="EKD03599.1"/>
    </source>
</evidence>
<evidence type="ECO:0000313" key="3">
    <source>
        <dbReference type="Proteomes" id="UP000006757"/>
    </source>
</evidence>
<evidence type="ECO:0000256" key="1">
    <source>
        <dbReference type="SAM" id="MobiDB-lite"/>
    </source>
</evidence>
<dbReference type="InParanoid" id="K1WRF0"/>
<dbReference type="Proteomes" id="UP000006757">
    <property type="component" value="Unassembled WGS sequence"/>
</dbReference>
<feature type="region of interest" description="Disordered" evidence="1">
    <location>
        <begin position="1"/>
        <end position="21"/>
    </location>
</feature>
<keyword evidence="3" id="KW-1185">Reference proteome</keyword>